<dbReference type="EMBL" id="JACLAX010000015">
    <property type="protein sequence ID" value="MBC2670174.1"/>
    <property type="molecule type" value="Genomic_DNA"/>
</dbReference>
<reference evidence="3 4" key="1">
    <citation type="submission" date="2020-08" db="EMBL/GenBank/DDBJ databases">
        <title>The genome sequence of type strain Novosphingobium piscinae KCTC 42194.</title>
        <authorList>
            <person name="Liu Y."/>
        </authorList>
    </citation>
    <scope>NUCLEOTIDE SEQUENCE [LARGE SCALE GENOMIC DNA]</scope>
    <source>
        <strain evidence="3 4">KCTC 42194</strain>
    </source>
</reference>
<feature type="compositionally biased region" description="Basic and acidic residues" evidence="1">
    <location>
        <begin position="92"/>
        <end position="109"/>
    </location>
</feature>
<feature type="chain" id="PRO_5030509426" description="DUF4136 domain-containing protein" evidence="2">
    <location>
        <begin position="27"/>
        <end position="162"/>
    </location>
</feature>
<accession>A0A7X1G035</accession>
<comment type="caution">
    <text evidence="3">The sequence shown here is derived from an EMBL/GenBank/DDBJ whole genome shotgun (WGS) entry which is preliminary data.</text>
</comment>
<evidence type="ECO:0008006" key="5">
    <source>
        <dbReference type="Google" id="ProtNLM"/>
    </source>
</evidence>
<gene>
    <name evidence="3" type="ORF">H7F53_13545</name>
</gene>
<evidence type="ECO:0000313" key="4">
    <source>
        <dbReference type="Proteomes" id="UP000551327"/>
    </source>
</evidence>
<evidence type="ECO:0000256" key="1">
    <source>
        <dbReference type="SAM" id="MobiDB-lite"/>
    </source>
</evidence>
<proteinExistence type="predicted"/>
<dbReference type="RefSeq" id="WP_185680032.1">
    <property type="nucleotide sequence ID" value="NZ_JACLAX010000015.1"/>
</dbReference>
<protein>
    <recommendedName>
        <fullName evidence="5">DUF4136 domain-containing protein</fullName>
    </recommendedName>
</protein>
<keyword evidence="4" id="KW-1185">Reference proteome</keyword>
<feature type="signal peptide" evidence="2">
    <location>
        <begin position="1"/>
        <end position="26"/>
    </location>
</feature>
<organism evidence="3 4">
    <name type="scientific">Novosphingobium piscinae</name>
    <dbReference type="NCBI Taxonomy" id="1507448"/>
    <lineage>
        <taxon>Bacteria</taxon>
        <taxon>Pseudomonadati</taxon>
        <taxon>Pseudomonadota</taxon>
        <taxon>Alphaproteobacteria</taxon>
        <taxon>Sphingomonadales</taxon>
        <taxon>Sphingomonadaceae</taxon>
        <taxon>Novosphingobium</taxon>
    </lineage>
</organism>
<dbReference type="Proteomes" id="UP000551327">
    <property type="component" value="Unassembled WGS sequence"/>
</dbReference>
<dbReference type="AlphaFoldDB" id="A0A7X1G035"/>
<name>A0A7X1G035_9SPHN</name>
<dbReference type="PROSITE" id="PS51257">
    <property type="entry name" value="PROKAR_LIPOPROTEIN"/>
    <property type="match status" value="1"/>
</dbReference>
<evidence type="ECO:0000313" key="3">
    <source>
        <dbReference type="EMBL" id="MBC2670174.1"/>
    </source>
</evidence>
<keyword evidence="2" id="KW-0732">Signal</keyword>
<sequence length="162" mass="16276">MITLRTAAAAAPFLLLAGCAAGPAQQVNLSGTVPAGARYALVLPAGDGASTPAASVLEGCVRAAGLVPGQPATVLLHSAHALRPARAAVLRAGEDPPRGRSPSRRKDREELTLTLTDRTSGAVLWRGSVLRVLRPDEPVGDGTTLAAPLCAALKAAPQAAPG</sequence>
<evidence type="ECO:0000256" key="2">
    <source>
        <dbReference type="SAM" id="SignalP"/>
    </source>
</evidence>
<feature type="region of interest" description="Disordered" evidence="1">
    <location>
        <begin position="88"/>
        <end position="109"/>
    </location>
</feature>